<dbReference type="Proteomes" id="UP000184603">
    <property type="component" value="Unassembled WGS sequence"/>
</dbReference>
<sequence>MTTPKQTTRGHCFHIHSANDKLLEKHYADYRYRSIEMVQAAENMSTGRQKSTVKADIGKNRLIFTFRGWLVKKDLDSLYTDVRFCVADLKPGFHVITDLTDSTFGSLNCLSTFRKIMGFLMEKKAGQVVRVTRESSLIHKQIMNFSARLQGYKPIYVGTLAEAERVLADQNSSKSLRFLLHQTPTHFSASGVKETGYIREISIIDCIIEFFSSELHIGQSIVLEFTFAQKDGSSQSFEIPSKITAIEHDHFTAEFVDITEEQQQQLNACLIREAQKEPE</sequence>
<evidence type="ECO:0000313" key="1">
    <source>
        <dbReference type="EMBL" id="SHO48551.1"/>
    </source>
</evidence>
<dbReference type="OrthoDB" id="5432038at2"/>
<dbReference type="RefSeq" id="WP_073613657.1">
    <property type="nucleotide sequence ID" value="NZ_FRFE01000010.1"/>
</dbReference>
<organism evidence="1 2">
    <name type="scientific">Desulfopila aestuarii DSM 18488</name>
    <dbReference type="NCBI Taxonomy" id="1121416"/>
    <lineage>
        <taxon>Bacteria</taxon>
        <taxon>Pseudomonadati</taxon>
        <taxon>Thermodesulfobacteriota</taxon>
        <taxon>Desulfobulbia</taxon>
        <taxon>Desulfobulbales</taxon>
        <taxon>Desulfocapsaceae</taxon>
        <taxon>Desulfopila</taxon>
    </lineage>
</organism>
<dbReference type="EMBL" id="FRFE01000010">
    <property type="protein sequence ID" value="SHO48551.1"/>
    <property type="molecule type" value="Genomic_DNA"/>
</dbReference>
<keyword evidence="2" id="KW-1185">Reference proteome</keyword>
<accession>A0A1M7Y7J2</accession>
<name>A0A1M7Y7J2_9BACT</name>
<dbReference type="AlphaFoldDB" id="A0A1M7Y7J2"/>
<gene>
    <name evidence="1" type="ORF">SAMN02745220_02362</name>
</gene>
<proteinExistence type="predicted"/>
<reference evidence="1 2" key="1">
    <citation type="submission" date="2016-12" db="EMBL/GenBank/DDBJ databases">
        <authorList>
            <person name="Song W.-J."/>
            <person name="Kurnit D.M."/>
        </authorList>
    </citation>
    <scope>NUCLEOTIDE SEQUENCE [LARGE SCALE GENOMIC DNA]</scope>
    <source>
        <strain evidence="1 2">DSM 18488</strain>
    </source>
</reference>
<evidence type="ECO:0000313" key="2">
    <source>
        <dbReference type="Proteomes" id="UP000184603"/>
    </source>
</evidence>
<protein>
    <submittedName>
        <fullName evidence="1">Uncharacterized protein</fullName>
    </submittedName>
</protein>